<reference evidence="1 2" key="1">
    <citation type="journal article" date="2016" name="Nat. Commun.">
        <title>Thousands of microbial genomes shed light on interconnected biogeochemical processes in an aquifer system.</title>
        <authorList>
            <person name="Anantharaman K."/>
            <person name="Brown C.T."/>
            <person name="Hug L.A."/>
            <person name="Sharon I."/>
            <person name="Castelle C.J."/>
            <person name="Probst A.J."/>
            <person name="Thomas B.C."/>
            <person name="Singh A."/>
            <person name="Wilkins M.J."/>
            <person name="Karaoz U."/>
            <person name="Brodie E.L."/>
            <person name="Williams K.H."/>
            <person name="Hubbard S.S."/>
            <person name="Banfield J.F."/>
        </authorList>
    </citation>
    <scope>NUCLEOTIDE SEQUENCE [LARGE SCALE GENOMIC DNA]</scope>
</reference>
<accession>A0A1G2EQF1</accession>
<dbReference type="STRING" id="1801677.A2365_03385"/>
<sequence length="208" mass="23969">MIMENKTSDINDLILQLAVMAMKPVLNDEVWQCYGYKKKPKHGSMWDKIFPKMFALDNFISKEILTMGLIDVLNGIKKSAETPDTKLVISIGVVDQFISTTKNMFPSDLFMENLFSTYASHLKSEKSKIHEPVILKAKDILDKKDFAKFMVGTIRLLAMEHTDDFLLKSDYIKSYIEKSSKENKLNISMPDEVYKKYLPLIEEKILKA</sequence>
<organism evidence="1 2">
    <name type="scientific">Candidatus Nealsonbacteria bacterium RIFOXYB1_FULL_40_15</name>
    <dbReference type="NCBI Taxonomy" id="1801677"/>
    <lineage>
        <taxon>Bacteria</taxon>
        <taxon>Candidatus Nealsoniibacteriota</taxon>
    </lineage>
</organism>
<gene>
    <name evidence="1" type="ORF">A2365_03385</name>
</gene>
<proteinExistence type="predicted"/>
<dbReference type="Proteomes" id="UP000177740">
    <property type="component" value="Unassembled WGS sequence"/>
</dbReference>
<comment type="caution">
    <text evidence="1">The sequence shown here is derived from an EMBL/GenBank/DDBJ whole genome shotgun (WGS) entry which is preliminary data.</text>
</comment>
<dbReference type="AlphaFoldDB" id="A0A1G2EQF1"/>
<dbReference type="EMBL" id="MHMM01000006">
    <property type="protein sequence ID" value="OGZ27488.1"/>
    <property type="molecule type" value="Genomic_DNA"/>
</dbReference>
<protein>
    <submittedName>
        <fullName evidence="1">Uncharacterized protein</fullName>
    </submittedName>
</protein>
<evidence type="ECO:0000313" key="2">
    <source>
        <dbReference type="Proteomes" id="UP000177740"/>
    </source>
</evidence>
<name>A0A1G2EQF1_9BACT</name>
<evidence type="ECO:0000313" key="1">
    <source>
        <dbReference type="EMBL" id="OGZ27488.1"/>
    </source>
</evidence>